<feature type="region of interest" description="Disordered" evidence="1">
    <location>
        <begin position="1"/>
        <end position="55"/>
    </location>
</feature>
<gene>
    <name evidence="2" type="ORF">TBRA_LOCUS13992</name>
</gene>
<sequence length="129" mass="14550">MKINAHSISRPANARKSSTRARRRTIAAADVPMTHTGTTSLTPHGAVPQSLSLSSTSECIRRSRDAAKRAHRGLCTLRYRPRARLVRSATRVTVFAERLQVKLTRRRVTIAFRDSVRVLIVQLWSVFMN</sequence>
<evidence type="ECO:0000256" key="1">
    <source>
        <dbReference type="SAM" id="MobiDB-lite"/>
    </source>
</evidence>
<name>A0A6H5IXU6_9HYME</name>
<dbReference type="Proteomes" id="UP000479190">
    <property type="component" value="Unassembled WGS sequence"/>
</dbReference>
<reference evidence="2 3" key="1">
    <citation type="submission" date="2020-02" db="EMBL/GenBank/DDBJ databases">
        <authorList>
            <person name="Ferguson B K."/>
        </authorList>
    </citation>
    <scope>NUCLEOTIDE SEQUENCE [LARGE SCALE GENOMIC DNA]</scope>
</reference>
<dbReference type="AlphaFoldDB" id="A0A6H5IXU6"/>
<keyword evidence="3" id="KW-1185">Reference proteome</keyword>
<dbReference type="EMBL" id="CADCXV010001187">
    <property type="protein sequence ID" value="CAB0042371.1"/>
    <property type="molecule type" value="Genomic_DNA"/>
</dbReference>
<evidence type="ECO:0000313" key="2">
    <source>
        <dbReference type="EMBL" id="CAB0042371.1"/>
    </source>
</evidence>
<accession>A0A6H5IXU6</accession>
<evidence type="ECO:0000313" key="3">
    <source>
        <dbReference type="Proteomes" id="UP000479190"/>
    </source>
</evidence>
<organism evidence="2 3">
    <name type="scientific">Trichogramma brassicae</name>
    <dbReference type="NCBI Taxonomy" id="86971"/>
    <lineage>
        <taxon>Eukaryota</taxon>
        <taxon>Metazoa</taxon>
        <taxon>Ecdysozoa</taxon>
        <taxon>Arthropoda</taxon>
        <taxon>Hexapoda</taxon>
        <taxon>Insecta</taxon>
        <taxon>Pterygota</taxon>
        <taxon>Neoptera</taxon>
        <taxon>Endopterygota</taxon>
        <taxon>Hymenoptera</taxon>
        <taxon>Apocrita</taxon>
        <taxon>Proctotrupomorpha</taxon>
        <taxon>Chalcidoidea</taxon>
        <taxon>Trichogrammatidae</taxon>
        <taxon>Trichogramma</taxon>
    </lineage>
</organism>
<proteinExistence type="predicted"/>
<protein>
    <submittedName>
        <fullName evidence="2">Uncharacterized protein</fullName>
    </submittedName>
</protein>